<dbReference type="AlphaFoldDB" id="A0A972VXM4"/>
<comment type="caution">
    <text evidence="2">The sequence shown here is derived from an EMBL/GenBank/DDBJ whole genome shotgun (WGS) entry which is preliminary data.</text>
</comment>
<keyword evidence="1" id="KW-0472">Membrane</keyword>
<sequence>MVDANIDSASLTGRIVLTPNFSWTWRANLTLLYSLMAISVTIGIGFLFAGAWLILPFSILEIAFLWLCIHYCVYRCYRQEIIIISTHEVVIEKGIFHRQEVRNFNRSWSQFLVKGPRRRGDTSTICIRSHGQELEIGSFLNQEDKTRLINRLHQVVYGH</sequence>
<keyword evidence="1" id="KW-1133">Transmembrane helix</keyword>
<dbReference type="EMBL" id="JABMOJ010000095">
    <property type="protein sequence ID" value="NQV64255.1"/>
    <property type="molecule type" value="Genomic_DNA"/>
</dbReference>
<feature type="transmembrane region" description="Helical" evidence="1">
    <location>
        <begin position="54"/>
        <end position="74"/>
    </location>
</feature>
<reference evidence="2" key="1">
    <citation type="submission" date="2020-05" db="EMBL/GenBank/DDBJ databases">
        <title>Sulfur intermediates as new biogeochemical hubs in an aquatic model microbial ecosystem.</title>
        <authorList>
            <person name="Vigneron A."/>
        </authorList>
    </citation>
    <scope>NUCLEOTIDE SEQUENCE</scope>
    <source>
        <strain evidence="2">Bin.250</strain>
    </source>
</reference>
<dbReference type="InterPro" id="IPR019253">
    <property type="entry name" value="DUF2244_TM"/>
</dbReference>
<feature type="transmembrane region" description="Helical" evidence="1">
    <location>
        <begin position="29"/>
        <end position="48"/>
    </location>
</feature>
<evidence type="ECO:0000313" key="2">
    <source>
        <dbReference type="EMBL" id="NQV64255.1"/>
    </source>
</evidence>
<evidence type="ECO:0000313" key="3">
    <source>
        <dbReference type="Proteomes" id="UP000754644"/>
    </source>
</evidence>
<name>A0A972VXM4_9GAMM</name>
<evidence type="ECO:0000256" key="1">
    <source>
        <dbReference type="SAM" id="Phobius"/>
    </source>
</evidence>
<dbReference type="Proteomes" id="UP000754644">
    <property type="component" value="Unassembled WGS sequence"/>
</dbReference>
<dbReference type="Pfam" id="PF10003">
    <property type="entry name" value="DUF2244"/>
    <property type="match status" value="1"/>
</dbReference>
<keyword evidence="1" id="KW-0812">Transmembrane</keyword>
<organism evidence="2 3">
    <name type="scientific">SAR86 cluster bacterium</name>
    <dbReference type="NCBI Taxonomy" id="2030880"/>
    <lineage>
        <taxon>Bacteria</taxon>
        <taxon>Pseudomonadati</taxon>
        <taxon>Pseudomonadota</taxon>
        <taxon>Gammaproteobacteria</taxon>
        <taxon>SAR86 cluster</taxon>
    </lineage>
</organism>
<protein>
    <submittedName>
        <fullName evidence="2">DUF2244 domain-containing protein</fullName>
    </submittedName>
</protein>
<accession>A0A972VXM4</accession>
<proteinExistence type="predicted"/>
<gene>
    <name evidence="2" type="ORF">HQ497_02720</name>
</gene>